<dbReference type="InterPro" id="IPR002912">
    <property type="entry name" value="ACT_dom"/>
</dbReference>
<dbReference type="InterPro" id="IPR045865">
    <property type="entry name" value="ACT-like_dom_sf"/>
</dbReference>
<dbReference type="AlphaFoldDB" id="A0A7W0HJV8"/>
<reference evidence="2 3" key="1">
    <citation type="submission" date="2020-07" db="EMBL/GenBank/DDBJ databases">
        <title>Genomic Encyclopedia of Type Strains, Phase IV (KMG-IV): sequencing the most valuable type-strain genomes for metagenomic binning, comparative biology and taxonomic classification.</title>
        <authorList>
            <person name="Goeker M."/>
        </authorList>
    </citation>
    <scope>NUCLEOTIDE SEQUENCE [LARGE SCALE GENOMIC DNA]</scope>
    <source>
        <strain evidence="2 3">DSM 17721</strain>
    </source>
</reference>
<dbReference type="Proteomes" id="UP000525298">
    <property type="component" value="Unassembled WGS sequence"/>
</dbReference>
<sequence>MNTAYQLTIPVENQPGRLAEVSGILAKEKFNIRAITISSFGSSGFLNIMVDDPKLAHKVLEKEGIKTQLKEVIAVIIDDRPGGMDKLIQYLANEKINIENAYGFVLESHKTAVIVLDVSHIDATRRILEEKGFKTLGTESLATIEPFHYLKY</sequence>
<dbReference type="PANTHER" id="PTHR40099">
    <property type="entry name" value="ACETOLACTATE SYNTHASE, SMALL SUBUNIT"/>
    <property type="match status" value="1"/>
</dbReference>
<dbReference type="InterPro" id="IPR045739">
    <property type="entry name" value="ACT_dom_pair"/>
</dbReference>
<dbReference type="RefSeq" id="WP_181550180.1">
    <property type="nucleotide sequence ID" value="NZ_JACDUS010000002.1"/>
</dbReference>
<name>A0A7W0HJV8_9BACT</name>
<dbReference type="CDD" id="cd04882">
    <property type="entry name" value="ACT_Bt0572_2"/>
    <property type="match status" value="1"/>
</dbReference>
<evidence type="ECO:0000259" key="1">
    <source>
        <dbReference type="PROSITE" id="PS51671"/>
    </source>
</evidence>
<organism evidence="2 3">
    <name type="scientific">Desulfosalsimonas propionicica</name>
    <dbReference type="NCBI Taxonomy" id="332175"/>
    <lineage>
        <taxon>Bacteria</taxon>
        <taxon>Pseudomonadati</taxon>
        <taxon>Thermodesulfobacteriota</taxon>
        <taxon>Desulfobacteria</taxon>
        <taxon>Desulfobacterales</taxon>
        <taxon>Desulfosalsimonadaceae</taxon>
        <taxon>Desulfosalsimonas</taxon>
    </lineage>
</organism>
<evidence type="ECO:0000313" key="3">
    <source>
        <dbReference type="Proteomes" id="UP000525298"/>
    </source>
</evidence>
<dbReference type="Gene3D" id="3.30.2130.10">
    <property type="entry name" value="VC0802-like"/>
    <property type="match status" value="1"/>
</dbReference>
<dbReference type="SUPFAM" id="SSF55021">
    <property type="entry name" value="ACT-like"/>
    <property type="match status" value="2"/>
</dbReference>
<dbReference type="PANTHER" id="PTHR40099:SF1">
    <property type="entry name" value="ACETOLACTATE SYNTHASE, SMALL SUBUNIT"/>
    <property type="match status" value="1"/>
</dbReference>
<feature type="domain" description="ACT" evidence="1">
    <location>
        <begin position="6"/>
        <end position="83"/>
    </location>
</feature>
<evidence type="ECO:0000313" key="2">
    <source>
        <dbReference type="EMBL" id="MBA2880503.1"/>
    </source>
</evidence>
<dbReference type="PROSITE" id="PS51671">
    <property type="entry name" value="ACT"/>
    <property type="match status" value="1"/>
</dbReference>
<gene>
    <name evidence="2" type="ORF">HNR65_000821</name>
</gene>
<proteinExistence type="predicted"/>
<protein>
    <recommendedName>
        <fullName evidence="1">ACT domain-containing protein</fullName>
    </recommendedName>
</protein>
<accession>A0A7W0HJV8</accession>
<keyword evidence="3" id="KW-1185">Reference proteome</keyword>
<dbReference type="EMBL" id="JACDUS010000002">
    <property type="protein sequence ID" value="MBA2880503.1"/>
    <property type="molecule type" value="Genomic_DNA"/>
</dbReference>
<dbReference type="Pfam" id="PF19571">
    <property type="entry name" value="ACT_8"/>
    <property type="match status" value="1"/>
</dbReference>
<comment type="caution">
    <text evidence="2">The sequence shown here is derived from an EMBL/GenBank/DDBJ whole genome shotgun (WGS) entry which is preliminary data.</text>
</comment>